<dbReference type="InterPro" id="IPR003344">
    <property type="entry name" value="Big_1_dom"/>
</dbReference>
<dbReference type="RefSeq" id="WP_003013487.1">
    <property type="nucleotide sequence ID" value="NZ_GG668658.1"/>
</dbReference>
<dbReference type="HOGENOM" id="CLU_1942666_0_0_10"/>
<accession>C2FZ92</accession>
<reference evidence="3 4" key="1">
    <citation type="submission" date="2009-01" db="EMBL/GenBank/DDBJ databases">
        <authorList>
            <person name="Qin X."/>
            <person name="Bachman B."/>
            <person name="Battles P."/>
            <person name="Bell A."/>
            <person name="Bess C."/>
            <person name="Bickham C."/>
            <person name="Chaboub L."/>
            <person name="Chen D."/>
            <person name="Coyle M."/>
            <person name="Deiros D.R."/>
            <person name="Dinh H."/>
            <person name="Forbes L."/>
            <person name="Fowler G."/>
            <person name="Francisco L."/>
            <person name="Fu Q."/>
            <person name="Gubbala S."/>
            <person name="Hale W."/>
            <person name="Han Y."/>
            <person name="Hemphill L."/>
            <person name="Highlander S.K."/>
            <person name="Hirani K."/>
            <person name="Hogues M."/>
            <person name="Jackson L."/>
            <person name="Jakkamsetti A."/>
            <person name="Javaid M."/>
            <person name="Jiang H."/>
            <person name="Korchina V."/>
            <person name="Kovar C."/>
            <person name="Lara F."/>
            <person name="Lee S."/>
            <person name="Mata R."/>
            <person name="Mathew T."/>
            <person name="Moen C."/>
            <person name="Morales K."/>
            <person name="Munidasa M."/>
            <person name="Nazareth L."/>
            <person name="Ngo R."/>
            <person name="Nguyen L."/>
            <person name="Okwuonu G."/>
            <person name="Ongeri F."/>
            <person name="Patil S."/>
            <person name="Petrosino J."/>
            <person name="Pham C."/>
            <person name="Pham P."/>
            <person name="Pu L.-L."/>
            <person name="Puazo M."/>
            <person name="Raj R."/>
            <person name="Reid J."/>
            <person name="Rouhana J."/>
            <person name="Saada N."/>
            <person name="Shang Y."/>
            <person name="Simmons D."/>
            <person name="Thornton R."/>
            <person name="Warren J."/>
            <person name="Weissenberger G."/>
            <person name="Zhang J."/>
            <person name="Zhang L."/>
            <person name="Zhou C."/>
            <person name="Zhu D."/>
            <person name="Muzny D."/>
            <person name="Worley K."/>
            <person name="Gibbs R."/>
        </authorList>
    </citation>
    <scope>NUCLEOTIDE SEQUENCE [LARGE SCALE GENOMIC DNA]</scope>
    <source>
        <strain evidence="3 4">ATCC 33300</strain>
    </source>
</reference>
<feature type="domain" description="Big-1" evidence="2">
    <location>
        <begin position="17"/>
        <end position="112"/>
    </location>
</feature>
<dbReference type="SMART" id="SM00634">
    <property type="entry name" value="BID_1"/>
    <property type="match status" value="1"/>
</dbReference>
<evidence type="ECO:0000313" key="4">
    <source>
        <dbReference type="Proteomes" id="UP000006241"/>
    </source>
</evidence>
<evidence type="ECO:0000256" key="1">
    <source>
        <dbReference type="ARBA" id="ARBA00010116"/>
    </source>
</evidence>
<feature type="non-terminal residue" evidence="3">
    <location>
        <position position="1"/>
    </location>
</feature>
<organism evidence="3 4">
    <name type="scientific">Sphingobacterium spiritivorum ATCC 33300</name>
    <dbReference type="NCBI Taxonomy" id="525372"/>
    <lineage>
        <taxon>Bacteria</taxon>
        <taxon>Pseudomonadati</taxon>
        <taxon>Bacteroidota</taxon>
        <taxon>Sphingobacteriia</taxon>
        <taxon>Sphingobacteriales</taxon>
        <taxon>Sphingobacteriaceae</taxon>
        <taxon>Sphingobacterium</taxon>
    </lineage>
</organism>
<dbReference type="Proteomes" id="UP000006241">
    <property type="component" value="Unassembled WGS sequence"/>
</dbReference>
<comment type="caution">
    <text evidence="3">The sequence shown here is derived from an EMBL/GenBank/DDBJ whole genome shotgun (WGS) entry which is preliminary data.</text>
</comment>
<comment type="similarity">
    <text evidence="1">Belongs to the intimin/invasin family.</text>
</comment>
<proteinExistence type="inferred from homology"/>
<dbReference type="PROSITE" id="PS51127">
    <property type="entry name" value="BIG1"/>
    <property type="match status" value="1"/>
</dbReference>
<sequence>GSPQTVTFVAGPVDYGKSKLVIIKDGATANGVDKNILEATIVDAFENPIAGATVDFGYTDLTDGLAKTVNIATAANGKSVLELTSTKIGAVTVSAGVAGTAISGSPQTVTFVAGPVDYGKSKLVIIKDGAT</sequence>
<gene>
    <name evidence="3" type="ORF">HMPREF0765_2648</name>
</gene>
<dbReference type="InterPro" id="IPR008964">
    <property type="entry name" value="Invasin/intimin_cell_adhesion"/>
</dbReference>
<feature type="non-terminal residue" evidence="3">
    <location>
        <position position="131"/>
    </location>
</feature>
<dbReference type="Gene3D" id="2.60.40.10">
    <property type="entry name" value="Immunoglobulins"/>
    <property type="match status" value="1"/>
</dbReference>
<protein>
    <submittedName>
        <fullName evidence="3">Bacterial group 1 Ig-like protein</fullName>
    </submittedName>
</protein>
<dbReference type="SUPFAM" id="SSF49373">
    <property type="entry name" value="Invasin/intimin cell-adhesion fragments"/>
    <property type="match status" value="1"/>
</dbReference>
<evidence type="ECO:0000259" key="2">
    <source>
        <dbReference type="PROSITE" id="PS51127"/>
    </source>
</evidence>
<dbReference type="InterPro" id="IPR013783">
    <property type="entry name" value="Ig-like_fold"/>
</dbReference>
<name>C2FZ92_SPHSI</name>
<dbReference type="AlphaFoldDB" id="C2FZ92"/>
<evidence type="ECO:0000313" key="3">
    <source>
        <dbReference type="EMBL" id="EEI91757.1"/>
    </source>
</evidence>
<dbReference type="Pfam" id="PF02369">
    <property type="entry name" value="Big_1"/>
    <property type="match status" value="1"/>
</dbReference>
<dbReference type="EMBL" id="ACHB01000064">
    <property type="protein sequence ID" value="EEI91757.1"/>
    <property type="molecule type" value="Genomic_DNA"/>
</dbReference>